<dbReference type="Proteomes" id="UP001140949">
    <property type="component" value="Unassembled WGS sequence"/>
</dbReference>
<name>A0AAX6G1E4_IRIPA</name>
<sequence length="108" mass="12167">MSTNWCMVLLVVMLKRPLLDVRTLDRSPTGTRTTRSITASLGPDAQVVLRNLGIHQNVLESSRVTSKRARSYLSVQALPELSGPFSWSQTMLFVKWLKRKKLSGILIN</sequence>
<reference evidence="2" key="1">
    <citation type="journal article" date="2023" name="GigaByte">
        <title>Genome assembly of the bearded iris, Iris pallida Lam.</title>
        <authorList>
            <person name="Bruccoleri R.E."/>
            <person name="Oakeley E.J."/>
            <person name="Faust A.M.E."/>
            <person name="Altorfer M."/>
            <person name="Dessus-Babus S."/>
            <person name="Burckhardt D."/>
            <person name="Oertli M."/>
            <person name="Naumann U."/>
            <person name="Petersen F."/>
            <person name="Wong J."/>
        </authorList>
    </citation>
    <scope>NUCLEOTIDE SEQUENCE</scope>
    <source>
        <strain evidence="2">GSM-AAB239-AS_SAM_17_03QT</strain>
    </source>
</reference>
<organism evidence="2 3">
    <name type="scientific">Iris pallida</name>
    <name type="common">Sweet iris</name>
    <dbReference type="NCBI Taxonomy" id="29817"/>
    <lineage>
        <taxon>Eukaryota</taxon>
        <taxon>Viridiplantae</taxon>
        <taxon>Streptophyta</taxon>
        <taxon>Embryophyta</taxon>
        <taxon>Tracheophyta</taxon>
        <taxon>Spermatophyta</taxon>
        <taxon>Magnoliopsida</taxon>
        <taxon>Liliopsida</taxon>
        <taxon>Asparagales</taxon>
        <taxon>Iridaceae</taxon>
        <taxon>Iridoideae</taxon>
        <taxon>Irideae</taxon>
        <taxon>Iris</taxon>
    </lineage>
</organism>
<keyword evidence="1" id="KW-0732">Signal</keyword>
<keyword evidence="3" id="KW-1185">Reference proteome</keyword>
<proteinExistence type="predicted"/>
<comment type="caution">
    <text evidence="2">The sequence shown here is derived from an EMBL/GenBank/DDBJ whole genome shotgun (WGS) entry which is preliminary data.</text>
</comment>
<dbReference type="EMBL" id="JANAVB010024127">
    <property type="protein sequence ID" value="KAJ6822539.1"/>
    <property type="molecule type" value="Genomic_DNA"/>
</dbReference>
<evidence type="ECO:0000313" key="3">
    <source>
        <dbReference type="Proteomes" id="UP001140949"/>
    </source>
</evidence>
<gene>
    <name evidence="2" type="ORF">M6B38_388180</name>
</gene>
<accession>A0AAX6G1E4</accession>
<protein>
    <submittedName>
        <fullName evidence="2">Uncharacterized protein</fullName>
    </submittedName>
</protein>
<feature type="chain" id="PRO_5043657499" evidence="1">
    <location>
        <begin position="22"/>
        <end position="108"/>
    </location>
</feature>
<dbReference type="AlphaFoldDB" id="A0AAX6G1E4"/>
<evidence type="ECO:0000256" key="1">
    <source>
        <dbReference type="SAM" id="SignalP"/>
    </source>
</evidence>
<reference evidence="2" key="2">
    <citation type="submission" date="2023-04" db="EMBL/GenBank/DDBJ databases">
        <authorList>
            <person name="Bruccoleri R.E."/>
            <person name="Oakeley E.J."/>
            <person name="Faust A.-M."/>
            <person name="Dessus-Babus S."/>
            <person name="Altorfer M."/>
            <person name="Burckhardt D."/>
            <person name="Oertli M."/>
            <person name="Naumann U."/>
            <person name="Petersen F."/>
            <person name="Wong J."/>
        </authorList>
    </citation>
    <scope>NUCLEOTIDE SEQUENCE</scope>
    <source>
        <strain evidence="2">GSM-AAB239-AS_SAM_17_03QT</strain>
        <tissue evidence="2">Leaf</tissue>
    </source>
</reference>
<evidence type="ECO:0000313" key="2">
    <source>
        <dbReference type="EMBL" id="KAJ6822539.1"/>
    </source>
</evidence>
<feature type="signal peptide" evidence="1">
    <location>
        <begin position="1"/>
        <end position="21"/>
    </location>
</feature>